<comment type="catalytic activity">
    <reaction evidence="6">
        <text>cytidine(34) in tRNA(Ile2) + agmatine + ATP + H2O = 2-agmatinylcytidine(34) in tRNA(Ile2) + AMP + 2 phosphate + 2 H(+)</text>
        <dbReference type="Rhea" id="RHEA:43608"/>
        <dbReference type="Rhea" id="RHEA-COMP:10625"/>
        <dbReference type="Rhea" id="RHEA-COMP:10626"/>
        <dbReference type="ChEBI" id="CHEBI:15377"/>
        <dbReference type="ChEBI" id="CHEBI:15378"/>
        <dbReference type="ChEBI" id="CHEBI:30616"/>
        <dbReference type="ChEBI" id="CHEBI:43474"/>
        <dbReference type="ChEBI" id="CHEBI:58145"/>
        <dbReference type="ChEBI" id="CHEBI:82748"/>
        <dbReference type="ChEBI" id="CHEBI:83545"/>
        <dbReference type="ChEBI" id="CHEBI:456215"/>
        <dbReference type="EC" id="6.3.4.22"/>
    </reaction>
</comment>
<keyword evidence="4 6" id="KW-0547">Nucleotide-binding</keyword>
<keyword evidence="1 6" id="KW-0963">Cytoplasm</keyword>
<dbReference type="STRING" id="671065.MetMK1DRAFT_00022670"/>
<dbReference type="HAMAP" id="MF_01892">
    <property type="entry name" value="tRNA_Ile2_agm2C_synt"/>
    <property type="match status" value="1"/>
</dbReference>
<dbReference type="GO" id="GO:0005737">
    <property type="term" value="C:cytoplasm"/>
    <property type="evidence" value="ECO:0007669"/>
    <property type="project" value="UniProtKB-SubCell"/>
</dbReference>
<dbReference type="HOGENOM" id="CLU_675459_0_0_2"/>
<dbReference type="InterPro" id="IPR024913">
    <property type="entry name" value="tRNA_Ile2__agm2C_synt"/>
</dbReference>
<dbReference type="GO" id="GO:0002101">
    <property type="term" value="P:tRNA wobble cytosine modification"/>
    <property type="evidence" value="ECO:0007669"/>
    <property type="project" value="UniProtKB-UniRule"/>
</dbReference>
<dbReference type="GO" id="GO:0003677">
    <property type="term" value="F:DNA binding"/>
    <property type="evidence" value="ECO:0007669"/>
    <property type="project" value="UniProtKB-KW"/>
</dbReference>
<organism evidence="10 11">
    <name type="scientific">Metallosphaera yellowstonensis MK1</name>
    <dbReference type="NCBI Taxonomy" id="671065"/>
    <lineage>
        <taxon>Archaea</taxon>
        <taxon>Thermoproteota</taxon>
        <taxon>Thermoprotei</taxon>
        <taxon>Sulfolobales</taxon>
        <taxon>Sulfolobaceae</taxon>
        <taxon>Metallosphaera</taxon>
    </lineage>
</organism>
<dbReference type="Pfam" id="PF23783">
    <property type="entry name" value="Zn_ribbon_TiaS"/>
    <property type="match status" value="1"/>
</dbReference>
<feature type="domain" description="TiaS C-terminal zinc ribbon" evidence="9">
    <location>
        <begin position="351"/>
        <end position="392"/>
    </location>
</feature>
<dbReference type="AlphaFoldDB" id="H2C6S5"/>
<dbReference type="InterPro" id="IPR053870">
    <property type="entry name" value="TiaS-like_TCKD"/>
</dbReference>
<dbReference type="Proteomes" id="UP000003980">
    <property type="component" value="Unassembled WGS sequence"/>
</dbReference>
<dbReference type="Pfam" id="PF08489">
    <property type="entry name" value="TiaS_FLD"/>
    <property type="match status" value="1"/>
</dbReference>
<evidence type="ECO:0000256" key="4">
    <source>
        <dbReference type="ARBA" id="ARBA00022741"/>
    </source>
</evidence>
<dbReference type="GO" id="GO:0005524">
    <property type="term" value="F:ATP binding"/>
    <property type="evidence" value="ECO:0007669"/>
    <property type="project" value="UniProtKB-KW"/>
</dbReference>
<dbReference type="PANTHER" id="PTHR40705">
    <property type="entry name" value="TRNA(ILE2) 2-AGMATINYLCYTIDINE SYNTHETASE TIAS"/>
    <property type="match status" value="1"/>
</dbReference>
<sequence>MNTKRYTIGLDDHDSPVAGCTTHFSFLLIKELEREGLKLVGFPRLVRLNPNIPWKTRGNAAVNFTVETDRDPSEVLDLIWDKSLQYVSEISKGTQYGRSPGVAIVKDVKTNELGWLYRKAVTDVVTRDLVEKIAVKTGVLFQGGRGVVGSVSSMGFRGEGKTLELLTYRLPENWEKRREVDLQSLINFEERYFPDVYANVDYINGKPLILSHGRDPVLFGIRGRNPSVLLEGLKMIEVSEMIDGFMIFETNQGTDHHFLRIGDKPYQSIIAEVEVKDVKIMPGGDCIIFSTHGTMIVYKETGELNDMARELMEGDVIRVYGAVKPSVSFGKIIEPERIEVLRLSSVTKYLNPKCPKCGNSSESLGKNKGFRCRRCNYRFNSEKIPIEYHRRISIGTYQSRYYRHLTRPIFWENES</sequence>
<evidence type="ECO:0000313" key="10">
    <source>
        <dbReference type="EMBL" id="EHP69502.1"/>
    </source>
</evidence>
<dbReference type="PANTHER" id="PTHR40705:SF1">
    <property type="entry name" value="TRNA(ILE2) 2-AGMATINYLCYTIDINE SYNTHETASE TIAS"/>
    <property type="match status" value="1"/>
</dbReference>
<evidence type="ECO:0000313" key="11">
    <source>
        <dbReference type="Proteomes" id="UP000003980"/>
    </source>
</evidence>
<name>H2C6S5_9CREN</name>
<dbReference type="InterPro" id="IPR013696">
    <property type="entry name" value="TiaS_FLD"/>
</dbReference>
<comment type="similarity">
    <text evidence="6">Belongs to the TiaS family.</text>
</comment>
<evidence type="ECO:0000256" key="6">
    <source>
        <dbReference type="HAMAP-Rule" id="MF_01892"/>
    </source>
</evidence>
<keyword evidence="10" id="KW-0238">DNA-binding</keyword>
<dbReference type="Gene3D" id="3.30.70.2200">
    <property type="match status" value="1"/>
</dbReference>
<evidence type="ECO:0000259" key="9">
    <source>
        <dbReference type="Pfam" id="PF23783"/>
    </source>
</evidence>
<evidence type="ECO:0000256" key="3">
    <source>
        <dbReference type="ARBA" id="ARBA00022694"/>
    </source>
</evidence>
<dbReference type="Pfam" id="PF22641">
    <property type="entry name" value="TiaS_TCKD"/>
    <property type="match status" value="1"/>
</dbReference>
<comment type="subcellular location">
    <subcellularLocation>
        <location evidence="6">Cytoplasm</location>
    </subcellularLocation>
</comment>
<dbReference type="RefSeq" id="WP_009073626.1">
    <property type="nucleotide sequence ID" value="NZ_JH597768.1"/>
</dbReference>
<evidence type="ECO:0000256" key="1">
    <source>
        <dbReference type="ARBA" id="ARBA00022490"/>
    </source>
</evidence>
<dbReference type="GO" id="GO:0016879">
    <property type="term" value="F:ligase activity, forming carbon-nitrogen bonds"/>
    <property type="evidence" value="ECO:0007669"/>
    <property type="project" value="UniProtKB-UniRule"/>
</dbReference>
<protein>
    <recommendedName>
        <fullName evidence="6">tRNA(Ile2) 2-agmatinylcytidine synthetase TiaS</fullName>
        <shortName evidence="6">tRNA(Ile2)-agm2C synthetase</shortName>
        <ecNumber evidence="6">6.3.4.22</ecNumber>
    </recommendedName>
    <alternativeName>
        <fullName evidence="6">tRNA(Ile2) agmatidine synthetase</fullName>
    </alternativeName>
</protein>
<evidence type="ECO:0000259" key="7">
    <source>
        <dbReference type="Pfam" id="PF08489"/>
    </source>
</evidence>
<feature type="domain" description="TiaS-like TCKD" evidence="8">
    <location>
        <begin position="8"/>
        <end position="139"/>
    </location>
</feature>
<dbReference type="eggNOG" id="arCOG01115">
    <property type="taxonomic scope" value="Archaea"/>
</dbReference>
<evidence type="ECO:0000256" key="5">
    <source>
        <dbReference type="ARBA" id="ARBA00022840"/>
    </source>
</evidence>
<accession>H2C6S5</accession>
<keyword evidence="5 6" id="KW-0067">ATP-binding</keyword>
<dbReference type="EMBL" id="JH597768">
    <property type="protein sequence ID" value="EHP69502.1"/>
    <property type="molecule type" value="Genomic_DNA"/>
</dbReference>
<dbReference type="EC" id="6.3.4.22" evidence="6"/>
<dbReference type="InterPro" id="IPR055394">
    <property type="entry name" value="Zn_ribbon_TiaS"/>
</dbReference>
<feature type="domain" description="TiaS FLD" evidence="7">
    <location>
        <begin position="144"/>
        <end position="257"/>
    </location>
</feature>
<dbReference type="Gene3D" id="2.40.50.1010">
    <property type="match status" value="1"/>
</dbReference>
<evidence type="ECO:0000256" key="2">
    <source>
        <dbReference type="ARBA" id="ARBA00022598"/>
    </source>
</evidence>
<reference evidence="10 11" key="1">
    <citation type="submission" date="2012-01" db="EMBL/GenBank/DDBJ databases">
        <title>Improved High-Quality Draft sequence of Metallosphaera yellowstonensis MK1.</title>
        <authorList>
            <consortium name="US DOE Joint Genome Institute"/>
            <person name="Lucas S."/>
            <person name="Han J."/>
            <person name="Cheng J.-F."/>
            <person name="Goodwin L."/>
            <person name="Pitluck S."/>
            <person name="Peters L."/>
            <person name="Teshima H."/>
            <person name="Detter J.C."/>
            <person name="Han C."/>
            <person name="Tapia R."/>
            <person name="Land M."/>
            <person name="Hauser L."/>
            <person name="Kyrpides N."/>
            <person name="Kozubal M."/>
            <person name="Macur R.E."/>
            <person name="Jay Z."/>
            <person name="Inskeep W."/>
            <person name="Woyke T."/>
        </authorList>
    </citation>
    <scope>NUCLEOTIDE SEQUENCE [LARGE SCALE GENOMIC DNA]</scope>
    <source>
        <strain evidence="10 11">MK1</strain>
    </source>
</reference>
<keyword evidence="3 6" id="KW-0819">tRNA processing</keyword>
<comment type="function">
    <text evidence="6">ATP-dependent agmatine transferase that catalyzes the formation of 2-agmatinylcytidine (agm2C) at the wobble position (C34) of tRNA(Ile2), converting the codon specificity from AUG to AUA.</text>
</comment>
<dbReference type="OrthoDB" id="39189at2157"/>
<gene>
    <name evidence="6" type="primary">tiaS</name>
    <name evidence="10" type="ORF">MetMK1DRAFT_00022670</name>
</gene>
<keyword evidence="2 6" id="KW-0436">Ligase</keyword>
<evidence type="ECO:0000259" key="8">
    <source>
        <dbReference type="Pfam" id="PF22641"/>
    </source>
</evidence>
<dbReference type="Gene3D" id="3.90.600.20">
    <property type="match status" value="1"/>
</dbReference>
<keyword evidence="11" id="KW-1185">Reference proteome</keyword>
<proteinExistence type="inferred from homology"/>